<accession>A0A7K1SI01</accession>
<dbReference type="RefSeq" id="WP_157588167.1">
    <property type="nucleotide sequence ID" value="NZ_WPIN01000011.1"/>
</dbReference>
<dbReference type="InterPro" id="IPR036034">
    <property type="entry name" value="PDZ_sf"/>
</dbReference>
<dbReference type="InterPro" id="IPR040756">
    <property type="entry name" value="Peptidase_M61_N"/>
</dbReference>
<evidence type="ECO:0000313" key="2">
    <source>
        <dbReference type="EMBL" id="MVM33449.1"/>
    </source>
</evidence>
<dbReference type="PIRSF" id="PIRSF016493">
    <property type="entry name" value="Glycyl_aminpptds"/>
    <property type="match status" value="1"/>
</dbReference>
<name>A0A7K1SI01_9BACT</name>
<dbReference type="Pfam" id="PF13180">
    <property type="entry name" value="PDZ_2"/>
    <property type="match status" value="1"/>
</dbReference>
<dbReference type="Pfam" id="PF05299">
    <property type="entry name" value="Peptidase_M61"/>
    <property type="match status" value="1"/>
</dbReference>
<dbReference type="Gene3D" id="2.60.40.3650">
    <property type="match status" value="1"/>
</dbReference>
<dbReference type="InterPro" id="IPR027268">
    <property type="entry name" value="Peptidase_M4/M1_CTD_sf"/>
</dbReference>
<dbReference type="SUPFAM" id="SSF55486">
    <property type="entry name" value="Metalloproteases ('zincins'), catalytic domain"/>
    <property type="match status" value="1"/>
</dbReference>
<evidence type="ECO:0000259" key="1">
    <source>
        <dbReference type="PROSITE" id="PS50106"/>
    </source>
</evidence>
<reference evidence="2 3" key="1">
    <citation type="submission" date="2019-12" db="EMBL/GenBank/DDBJ databases">
        <title>Spirosoma sp. HMF4905 genome sequencing and assembly.</title>
        <authorList>
            <person name="Kang H."/>
            <person name="Cha I."/>
            <person name="Kim H."/>
            <person name="Joh K."/>
        </authorList>
    </citation>
    <scope>NUCLEOTIDE SEQUENCE [LARGE SCALE GENOMIC DNA]</scope>
    <source>
        <strain evidence="2 3">HMF4905</strain>
    </source>
</reference>
<keyword evidence="3" id="KW-1185">Reference proteome</keyword>
<dbReference type="InterPro" id="IPR024191">
    <property type="entry name" value="Peptidase_M61"/>
</dbReference>
<feature type="domain" description="PDZ" evidence="1">
    <location>
        <begin position="495"/>
        <end position="573"/>
    </location>
</feature>
<dbReference type="Gene3D" id="2.30.42.10">
    <property type="match status" value="1"/>
</dbReference>
<organism evidence="2 3">
    <name type="scientific">Spirosoma arboris</name>
    <dbReference type="NCBI Taxonomy" id="2682092"/>
    <lineage>
        <taxon>Bacteria</taxon>
        <taxon>Pseudomonadati</taxon>
        <taxon>Bacteroidota</taxon>
        <taxon>Cytophagia</taxon>
        <taxon>Cytophagales</taxon>
        <taxon>Cytophagaceae</taxon>
        <taxon>Spirosoma</taxon>
    </lineage>
</organism>
<dbReference type="SUPFAM" id="SSF50156">
    <property type="entry name" value="PDZ domain-like"/>
    <property type="match status" value="1"/>
</dbReference>
<dbReference type="Proteomes" id="UP000436006">
    <property type="component" value="Unassembled WGS sequence"/>
</dbReference>
<dbReference type="PROSITE" id="PS50106">
    <property type="entry name" value="PDZ"/>
    <property type="match status" value="1"/>
</dbReference>
<dbReference type="InterPro" id="IPR007963">
    <property type="entry name" value="Peptidase_M61_catalytic"/>
</dbReference>
<dbReference type="Pfam" id="PF17899">
    <property type="entry name" value="Peptidase_M61_N"/>
    <property type="match status" value="1"/>
</dbReference>
<evidence type="ECO:0000313" key="3">
    <source>
        <dbReference type="Proteomes" id="UP000436006"/>
    </source>
</evidence>
<dbReference type="EMBL" id="WPIN01000011">
    <property type="protein sequence ID" value="MVM33449.1"/>
    <property type="molecule type" value="Genomic_DNA"/>
</dbReference>
<protein>
    <submittedName>
        <fullName evidence="2">PDZ domain-containing protein</fullName>
    </submittedName>
</protein>
<comment type="caution">
    <text evidence="2">The sequence shown here is derived from an EMBL/GenBank/DDBJ whole genome shotgun (WGS) entry which is preliminary data.</text>
</comment>
<sequence>MNPKRMQVATQWSSVYVWLLTFFLLLNNIVAKAQTSASNWHFDVAMAQPATHMYHVTFRCPTGNVPTLTLKMPAWTPGYYQMMNYAANVDNVRVTDESEKALAWKKTGNSTWVVQTGSAKQLVFTYDVKATRNFVASPYLDENKGYISPAGLFVHVVNQLKQPVTITLHPSTEWPDLIATGLDSIPGQRHTFTAPDFDVLYDSPILMGKLEQLPAFTVGGVPHYFVGYNMGDFDRQQFIADLKKIVESSVAVIGDIPYKHYTFLAIGPGGGGIEHLNSTSISFSGAGLDKPAGRLRMYSFLTHEYFHHYNVKRIRPIALGPFDYEHENRTNMLWVSEGLTVYYEYLILRRAELMSQDDVLNTWQSMMTSFENKPGRLHQSATQASYETWEDGPFGRTGDDAYKSISYYEKGAILGVLLDLTIRHATQNKKSLDDVMRTLYQTYYRTQNRGFTDDEFRSVCEKTAGTSLAKVFEYTSTVKPIDYANYLAYAGLNLTDNVQAQPGGWLGVATRAKGDSVFVTSVDWESPAWKAGVRTGDQLLLIDDQVATVAAIQALSQTKVAGDTVTLQLLQQGQPDTKSIQLGTKKVRQLKLTRQSAPTALQSAILADWLRGTHASLKPKH</sequence>
<dbReference type="SMART" id="SM00228">
    <property type="entry name" value="PDZ"/>
    <property type="match status" value="1"/>
</dbReference>
<dbReference type="InterPro" id="IPR001478">
    <property type="entry name" value="PDZ"/>
</dbReference>
<dbReference type="Gene3D" id="1.10.390.10">
    <property type="entry name" value="Neutral Protease Domain 2"/>
    <property type="match status" value="1"/>
</dbReference>
<dbReference type="AlphaFoldDB" id="A0A7K1SI01"/>
<proteinExistence type="predicted"/>
<gene>
    <name evidence="2" type="ORF">GO755_25660</name>
</gene>